<name>A0A4Q9G0Z7_9RHOB</name>
<dbReference type="Proteomes" id="UP000293520">
    <property type="component" value="Unassembled WGS sequence"/>
</dbReference>
<evidence type="ECO:0000313" key="2">
    <source>
        <dbReference type="EMBL" id="TBN37007.1"/>
    </source>
</evidence>
<dbReference type="AlphaFoldDB" id="A0A4Q9G0Z7"/>
<sequence>MIDKPVSFSSADPSTRQDGEASAQDDLATLLRGWVRACLDDGVQELHTMIMTASDSLKSEFCCYDVMADEIEIAVQRIWTDIARQRMRACH</sequence>
<keyword evidence="3" id="KW-1185">Reference proteome</keyword>
<proteinExistence type="predicted"/>
<dbReference type="OrthoDB" id="7319921at2"/>
<organism evidence="2 3">
    <name type="scientific">Paracoccus subflavus</name>
    <dbReference type="NCBI Taxonomy" id="2528244"/>
    <lineage>
        <taxon>Bacteria</taxon>
        <taxon>Pseudomonadati</taxon>
        <taxon>Pseudomonadota</taxon>
        <taxon>Alphaproteobacteria</taxon>
        <taxon>Rhodobacterales</taxon>
        <taxon>Paracoccaceae</taxon>
        <taxon>Paracoccus</taxon>
    </lineage>
</organism>
<comment type="caution">
    <text evidence="2">The sequence shown here is derived from an EMBL/GenBank/DDBJ whole genome shotgun (WGS) entry which is preliminary data.</text>
</comment>
<evidence type="ECO:0000256" key="1">
    <source>
        <dbReference type="SAM" id="MobiDB-lite"/>
    </source>
</evidence>
<feature type="compositionally biased region" description="Polar residues" evidence="1">
    <location>
        <begin position="7"/>
        <end position="16"/>
    </location>
</feature>
<gene>
    <name evidence="2" type="ORF">EYE42_14960</name>
</gene>
<accession>A0A4Q9G0Z7</accession>
<evidence type="ECO:0000313" key="3">
    <source>
        <dbReference type="Proteomes" id="UP000293520"/>
    </source>
</evidence>
<dbReference type="RefSeq" id="WP_130992118.1">
    <property type="nucleotide sequence ID" value="NZ_SISK01000015.1"/>
</dbReference>
<reference evidence="2 3" key="1">
    <citation type="submission" date="2019-02" db="EMBL/GenBank/DDBJ databases">
        <title>Paracoccus subflavus sp. nov., isolated from marine sediment of the Pacific Ocean.</title>
        <authorList>
            <person name="Zhang G."/>
        </authorList>
    </citation>
    <scope>NUCLEOTIDE SEQUENCE [LARGE SCALE GENOMIC DNA]</scope>
    <source>
        <strain evidence="2 3">GY0581</strain>
    </source>
</reference>
<dbReference type="EMBL" id="SISK01000015">
    <property type="protein sequence ID" value="TBN37007.1"/>
    <property type="molecule type" value="Genomic_DNA"/>
</dbReference>
<protein>
    <submittedName>
        <fullName evidence="2">Uncharacterized protein</fullName>
    </submittedName>
</protein>
<feature type="region of interest" description="Disordered" evidence="1">
    <location>
        <begin position="1"/>
        <end position="23"/>
    </location>
</feature>